<keyword evidence="4" id="KW-0548">Nucleotidyltransferase</keyword>
<dbReference type="Proteomes" id="UP000436801">
    <property type="component" value="Unassembled WGS sequence"/>
</dbReference>
<dbReference type="InterPro" id="IPR052038">
    <property type="entry name" value="Type-VII_TA_antitoxin"/>
</dbReference>
<dbReference type="InterPro" id="IPR043519">
    <property type="entry name" value="NT_sf"/>
</dbReference>
<evidence type="ECO:0000256" key="4">
    <source>
        <dbReference type="ARBA" id="ARBA00022695"/>
    </source>
</evidence>
<comment type="similarity">
    <text evidence="9">Belongs to the MntA antitoxin family.</text>
</comment>
<evidence type="ECO:0000256" key="3">
    <source>
        <dbReference type="ARBA" id="ARBA00022679"/>
    </source>
</evidence>
<keyword evidence="6" id="KW-0547">Nucleotide-binding</keyword>
<keyword evidence="2" id="KW-1277">Toxin-antitoxin system</keyword>
<protein>
    <submittedName>
        <fullName evidence="11">DNA polymerase III subunit beta</fullName>
    </submittedName>
</protein>
<evidence type="ECO:0000256" key="1">
    <source>
        <dbReference type="ARBA" id="ARBA00001946"/>
    </source>
</evidence>
<reference evidence="11 12" key="1">
    <citation type="submission" date="2019-12" db="EMBL/GenBank/DDBJ databases">
        <authorList>
            <person name="Zheng J."/>
        </authorList>
    </citation>
    <scope>NUCLEOTIDE SEQUENCE [LARGE SCALE GENOMIC DNA]</scope>
    <source>
        <strain evidence="11 12">DSM 27347</strain>
    </source>
</reference>
<accession>A0A6N8LQP9</accession>
<evidence type="ECO:0000256" key="7">
    <source>
        <dbReference type="ARBA" id="ARBA00022840"/>
    </source>
</evidence>
<evidence type="ECO:0000256" key="9">
    <source>
        <dbReference type="ARBA" id="ARBA00038276"/>
    </source>
</evidence>
<dbReference type="OrthoDB" id="559450at2"/>
<dbReference type="SUPFAM" id="SSF81301">
    <property type="entry name" value="Nucleotidyltransferase"/>
    <property type="match status" value="1"/>
</dbReference>
<dbReference type="InterPro" id="IPR002934">
    <property type="entry name" value="Polymerase_NTP_transf_dom"/>
</dbReference>
<dbReference type="GO" id="GO:0016779">
    <property type="term" value="F:nucleotidyltransferase activity"/>
    <property type="evidence" value="ECO:0007669"/>
    <property type="project" value="UniProtKB-KW"/>
</dbReference>
<comment type="cofactor">
    <cofactor evidence="1">
        <name>Mg(2+)</name>
        <dbReference type="ChEBI" id="CHEBI:18420"/>
    </cofactor>
</comment>
<dbReference type="Gene3D" id="3.30.460.10">
    <property type="entry name" value="Beta Polymerase, domain 2"/>
    <property type="match status" value="1"/>
</dbReference>
<evidence type="ECO:0000256" key="5">
    <source>
        <dbReference type="ARBA" id="ARBA00022723"/>
    </source>
</evidence>
<gene>
    <name evidence="11" type="ORF">GQR91_06205</name>
</gene>
<evidence type="ECO:0000256" key="2">
    <source>
        <dbReference type="ARBA" id="ARBA00022649"/>
    </source>
</evidence>
<keyword evidence="3" id="KW-0808">Transferase</keyword>
<name>A0A6N8LQP9_9SPHN</name>
<proteinExistence type="inferred from homology"/>
<dbReference type="CDD" id="cd05403">
    <property type="entry name" value="NT_KNTase_like"/>
    <property type="match status" value="1"/>
</dbReference>
<keyword evidence="7" id="KW-0067">ATP-binding</keyword>
<evidence type="ECO:0000256" key="8">
    <source>
        <dbReference type="ARBA" id="ARBA00022842"/>
    </source>
</evidence>
<keyword evidence="8" id="KW-0460">Magnesium</keyword>
<dbReference type="GO" id="GO:0046872">
    <property type="term" value="F:metal ion binding"/>
    <property type="evidence" value="ECO:0007669"/>
    <property type="project" value="UniProtKB-KW"/>
</dbReference>
<comment type="caution">
    <text evidence="11">The sequence shown here is derived from an EMBL/GenBank/DDBJ whole genome shotgun (WGS) entry which is preliminary data.</text>
</comment>
<dbReference type="EMBL" id="WSUT01000005">
    <property type="protein sequence ID" value="MWC43255.1"/>
    <property type="molecule type" value="Genomic_DNA"/>
</dbReference>
<evidence type="ECO:0000313" key="12">
    <source>
        <dbReference type="Proteomes" id="UP000436801"/>
    </source>
</evidence>
<dbReference type="GO" id="GO:0005524">
    <property type="term" value="F:ATP binding"/>
    <property type="evidence" value="ECO:0007669"/>
    <property type="project" value="UniProtKB-KW"/>
</dbReference>
<evidence type="ECO:0000256" key="6">
    <source>
        <dbReference type="ARBA" id="ARBA00022741"/>
    </source>
</evidence>
<sequence length="97" mass="10850">MTRAEALERLRAHRTDLHAMGIEHVAIFGSTARGEAGAHSDLDLAVRLRSDIRLGWDYFTLDERVAALLGVAVDIVTEPTDRPRLQAQIDRDRVNAF</sequence>
<feature type="domain" description="Polymerase nucleotidyl transferase" evidence="10">
    <location>
        <begin position="19"/>
        <end position="83"/>
    </location>
</feature>
<dbReference type="Pfam" id="PF01909">
    <property type="entry name" value="NTP_transf_2"/>
    <property type="match status" value="1"/>
</dbReference>
<keyword evidence="5" id="KW-0479">Metal-binding</keyword>
<evidence type="ECO:0000313" key="11">
    <source>
        <dbReference type="EMBL" id="MWC43255.1"/>
    </source>
</evidence>
<organism evidence="11 12">
    <name type="scientific">Sphingomonas carotinifaciens</name>
    <dbReference type="NCBI Taxonomy" id="1166323"/>
    <lineage>
        <taxon>Bacteria</taxon>
        <taxon>Pseudomonadati</taxon>
        <taxon>Pseudomonadota</taxon>
        <taxon>Alphaproteobacteria</taxon>
        <taxon>Sphingomonadales</taxon>
        <taxon>Sphingomonadaceae</taxon>
        <taxon>Sphingomonas</taxon>
    </lineage>
</organism>
<dbReference type="PANTHER" id="PTHR33571">
    <property type="entry name" value="SSL8005 PROTEIN"/>
    <property type="match status" value="1"/>
</dbReference>
<evidence type="ECO:0000259" key="10">
    <source>
        <dbReference type="Pfam" id="PF01909"/>
    </source>
</evidence>
<dbReference type="PANTHER" id="PTHR33571:SF12">
    <property type="entry name" value="BSL3053 PROTEIN"/>
    <property type="match status" value="1"/>
</dbReference>
<dbReference type="AlphaFoldDB" id="A0A6N8LQP9"/>